<keyword evidence="4" id="KW-1185">Reference proteome</keyword>
<dbReference type="GeneID" id="36530700"/>
<dbReference type="OrthoDB" id="4338954at2759"/>
<proteinExistence type="predicted"/>
<gene>
    <name evidence="3" type="ORF">P174DRAFT_387817</name>
</gene>
<comment type="caution">
    <text evidence="3">The sequence shown here is derived from an EMBL/GenBank/DDBJ whole genome shotgun (WGS) entry which is preliminary data.</text>
</comment>
<keyword evidence="2" id="KW-1133">Transmembrane helix</keyword>
<evidence type="ECO:0000313" key="3">
    <source>
        <dbReference type="EMBL" id="PKX95959.1"/>
    </source>
</evidence>
<feature type="region of interest" description="Disordered" evidence="1">
    <location>
        <begin position="1"/>
        <end position="20"/>
    </location>
</feature>
<dbReference type="EMBL" id="MSZS01000003">
    <property type="protein sequence ID" value="PKX95959.1"/>
    <property type="molecule type" value="Genomic_DNA"/>
</dbReference>
<name>A0A2I1CEA3_ASPN1</name>
<keyword evidence="2" id="KW-0472">Membrane</keyword>
<sequence length="97" mass="11077">MSSFATPSPQSPRPFFKRPGYPSFKVGRVGKLYLPAMAVVAAGFGIANYLNDFQAQQARYQLQEEERIRHNQKLMDAYGDKDSLHDVQHALEIYEIQ</sequence>
<dbReference type="AlphaFoldDB" id="A0A2I1CEA3"/>
<protein>
    <submittedName>
        <fullName evidence="3">Uncharacterized protein</fullName>
    </submittedName>
</protein>
<dbReference type="VEuPathDB" id="FungiDB:P174DRAFT_387817"/>
<dbReference type="Proteomes" id="UP000234474">
    <property type="component" value="Unassembled WGS sequence"/>
</dbReference>
<evidence type="ECO:0000256" key="2">
    <source>
        <dbReference type="SAM" id="Phobius"/>
    </source>
</evidence>
<dbReference type="OMA" id="DAYGDKD"/>
<evidence type="ECO:0000313" key="4">
    <source>
        <dbReference type="Proteomes" id="UP000234474"/>
    </source>
</evidence>
<evidence type="ECO:0000256" key="1">
    <source>
        <dbReference type="SAM" id="MobiDB-lite"/>
    </source>
</evidence>
<keyword evidence="2" id="KW-0812">Transmembrane</keyword>
<feature type="transmembrane region" description="Helical" evidence="2">
    <location>
        <begin position="32"/>
        <end position="50"/>
    </location>
</feature>
<dbReference type="RefSeq" id="XP_024684554.1">
    <property type="nucleotide sequence ID" value="XM_024823375.1"/>
</dbReference>
<accession>A0A2I1CEA3</accession>
<dbReference type="STRING" id="1392255.A0A2I1CEA3"/>
<reference evidence="4" key="1">
    <citation type="journal article" date="2018" name="Proc. Natl. Acad. Sci. U.S.A.">
        <title>Linking secondary metabolites to gene clusters through genome sequencing of six diverse Aspergillus species.</title>
        <authorList>
            <person name="Kaerboelling I."/>
            <person name="Vesth T.C."/>
            <person name="Frisvad J.C."/>
            <person name="Nybo J.L."/>
            <person name="Theobald S."/>
            <person name="Kuo A."/>
            <person name="Bowyer P."/>
            <person name="Matsuda Y."/>
            <person name="Mondo S."/>
            <person name="Lyhne E.K."/>
            <person name="Kogle M.E."/>
            <person name="Clum A."/>
            <person name="Lipzen A."/>
            <person name="Salamov A."/>
            <person name="Ngan C.Y."/>
            <person name="Daum C."/>
            <person name="Chiniquy J."/>
            <person name="Barry K."/>
            <person name="LaButti K."/>
            <person name="Haridas S."/>
            <person name="Simmons B.A."/>
            <person name="Magnuson J.K."/>
            <person name="Mortensen U.H."/>
            <person name="Larsen T.O."/>
            <person name="Grigoriev I.V."/>
            <person name="Baker S.E."/>
            <person name="Andersen M.R."/>
        </authorList>
    </citation>
    <scope>NUCLEOTIDE SEQUENCE [LARGE SCALE GENOMIC DNA]</scope>
    <source>
        <strain evidence="4">IBT 16806</strain>
    </source>
</reference>
<organism evidence="3 4">
    <name type="scientific">Aspergillus novofumigatus (strain IBT 16806)</name>
    <dbReference type="NCBI Taxonomy" id="1392255"/>
    <lineage>
        <taxon>Eukaryota</taxon>
        <taxon>Fungi</taxon>
        <taxon>Dikarya</taxon>
        <taxon>Ascomycota</taxon>
        <taxon>Pezizomycotina</taxon>
        <taxon>Eurotiomycetes</taxon>
        <taxon>Eurotiomycetidae</taxon>
        <taxon>Eurotiales</taxon>
        <taxon>Aspergillaceae</taxon>
        <taxon>Aspergillus</taxon>
        <taxon>Aspergillus subgen. Fumigati</taxon>
    </lineage>
</organism>